<feature type="compositionally biased region" description="Basic and acidic residues" evidence="1">
    <location>
        <begin position="83"/>
        <end position="98"/>
    </location>
</feature>
<dbReference type="SUPFAM" id="SSF52047">
    <property type="entry name" value="RNI-like"/>
    <property type="match status" value="1"/>
</dbReference>
<gene>
    <name evidence="2" type="ORF">BDW59DRAFT_55159</name>
</gene>
<dbReference type="PANTHER" id="PTHR42057">
    <property type="entry name" value="F-BOX DOMAIN PROTEIN (AFU_ORTHOLOGUE AFUA_4G00200)"/>
    <property type="match status" value="1"/>
</dbReference>
<name>A0ABR4IJ87_9EURO</name>
<reference evidence="2 3" key="1">
    <citation type="submission" date="2024-07" db="EMBL/GenBank/DDBJ databases">
        <title>Section-level genome sequencing and comparative genomics of Aspergillus sections Usti and Cavernicolus.</title>
        <authorList>
            <consortium name="Lawrence Berkeley National Laboratory"/>
            <person name="Nybo J.L."/>
            <person name="Vesth T.C."/>
            <person name="Theobald S."/>
            <person name="Frisvad J.C."/>
            <person name="Larsen T.O."/>
            <person name="Kjaerboelling I."/>
            <person name="Rothschild-Mancinelli K."/>
            <person name="Lyhne E.K."/>
            <person name="Kogle M.E."/>
            <person name="Barry K."/>
            <person name="Clum A."/>
            <person name="Na H."/>
            <person name="Ledsgaard L."/>
            <person name="Lin J."/>
            <person name="Lipzen A."/>
            <person name="Kuo A."/>
            <person name="Riley R."/>
            <person name="Mondo S."/>
            <person name="LaButti K."/>
            <person name="Haridas S."/>
            <person name="Pangalinan J."/>
            <person name="Salamov A.A."/>
            <person name="Simmons B.A."/>
            <person name="Magnuson J.K."/>
            <person name="Chen J."/>
            <person name="Drula E."/>
            <person name="Henrissat B."/>
            <person name="Wiebenga A."/>
            <person name="Lubbers R.J."/>
            <person name="Gomes A.C."/>
            <person name="Makela M.R."/>
            <person name="Stajich J."/>
            <person name="Grigoriev I.V."/>
            <person name="Mortensen U.H."/>
            <person name="De vries R.P."/>
            <person name="Baker S.E."/>
            <person name="Andersen M.R."/>
        </authorList>
    </citation>
    <scope>NUCLEOTIDE SEQUENCE [LARGE SCALE GENOMIC DNA]</scope>
    <source>
        <strain evidence="2 3">CBS 600.67</strain>
    </source>
</reference>
<dbReference type="PANTHER" id="PTHR42057:SF2">
    <property type="entry name" value="F-BOX DOMAIN PROTEIN (AFU_ORTHOLOGUE AFUA_4G00200)-RELATED"/>
    <property type="match status" value="1"/>
</dbReference>
<sequence>MLGLLALPREILHRIFSFADQKSRKELRLASGLLGEIGQTWVFQTARISPVKKNWRRFQEILDHPDLAASITKIYLDTVTPEDDNRYYTEDNESKEGEEGTEQGDEGEEYHDQEMALPRHFWRHVNRLREFPRLQSVVLRFHPECDGEDDSWHDVVQDIPFRSAVMRKSMAVLAALPRRPQELAIQDLQNINPKDPVVVANLTKLLGGIKSLRLNIANQLDEGNGENDVEREAVHEFFPSLSLFWLTPAAANLQHLTIYSSIYFGFYPKFDLRGVHFPQLKTLALGNHTFVHDSQLDWILSHGVTLEELYLDDCPILFEVAIYDKNRTLLDPSDLKSHPRLTGKSHASYGTRWHDYFQAFKERLPHLQHFRFGHCPHWWVDDTTPFEKETTIDIGFHENYMVFCDGYGPSQYMGNMIYDEDGDGEPLEPSEEDKTALRELLAKLGQL</sequence>
<accession>A0ABR4IJ87</accession>
<evidence type="ECO:0000313" key="2">
    <source>
        <dbReference type="EMBL" id="KAL2827845.1"/>
    </source>
</evidence>
<comment type="caution">
    <text evidence="2">The sequence shown here is derived from an EMBL/GenBank/DDBJ whole genome shotgun (WGS) entry which is preliminary data.</text>
</comment>
<protein>
    <recommendedName>
        <fullName evidence="4">F-box domain-containing protein</fullName>
    </recommendedName>
</protein>
<evidence type="ECO:0000256" key="1">
    <source>
        <dbReference type="SAM" id="MobiDB-lite"/>
    </source>
</evidence>
<feature type="compositionally biased region" description="Acidic residues" evidence="1">
    <location>
        <begin position="99"/>
        <end position="109"/>
    </location>
</feature>
<proteinExistence type="predicted"/>
<dbReference type="Proteomes" id="UP001610335">
    <property type="component" value="Unassembled WGS sequence"/>
</dbReference>
<evidence type="ECO:0000313" key="3">
    <source>
        <dbReference type="Proteomes" id="UP001610335"/>
    </source>
</evidence>
<organism evidence="2 3">
    <name type="scientific">Aspergillus cavernicola</name>
    <dbReference type="NCBI Taxonomy" id="176166"/>
    <lineage>
        <taxon>Eukaryota</taxon>
        <taxon>Fungi</taxon>
        <taxon>Dikarya</taxon>
        <taxon>Ascomycota</taxon>
        <taxon>Pezizomycotina</taxon>
        <taxon>Eurotiomycetes</taxon>
        <taxon>Eurotiomycetidae</taxon>
        <taxon>Eurotiales</taxon>
        <taxon>Aspergillaceae</taxon>
        <taxon>Aspergillus</taxon>
        <taxon>Aspergillus subgen. Nidulantes</taxon>
    </lineage>
</organism>
<keyword evidence="3" id="KW-1185">Reference proteome</keyword>
<dbReference type="EMBL" id="JBFXLS010000023">
    <property type="protein sequence ID" value="KAL2827845.1"/>
    <property type="molecule type" value="Genomic_DNA"/>
</dbReference>
<evidence type="ECO:0008006" key="4">
    <source>
        <dbReference type="Google" id="ProtNLM"/>
    </source>
</evidence>
<feature type="region of interest" description="Disordered" evidence="1">
    <location>
        <begin position="83"/>
        <end position="109"/>
    </location>
</feature>